<dbReference type="EMBL" id="OC003859">
    <property type="protein sequence ID" value="CAD7263795.1"/>
    <property type="molecule type" value="Genomic_DNA"/>
</dbReference>
<evidence type="ECO:0000256" key="5">
    <source>
        <dbReference type="ARBA" id="ARBA00023136"/>
    </source>
</evidence>
<evidence type="ECO:0000256" key="2">
    <source>
        <dbReference type="ARBA" id="ARBA00004514"/>
    </source>
</evidence>
<organism evidence="7">
    <name type="scientific">Timema shepardi</name>
    <name type="common">Walking stick</name>
    <dbReference type="NCBI Taxonomy" id="629360"/>
    <lineage>
        <taxon>Eukaryota</taxon>
        <taxon>Metazoa</taxon>
        <taxon>Ecdysozoa</taxon>
        <taxon>Arthropoda</taxon>
        <taxon>Hexapoda</taxon>
        <taxon>Insecta</taxon>
        <taxon>Pterygota</taxon>
        <taxon>Neoptera</taxon>
        <taxon>Polyneoptera</taxon>
        <taxon>Phasmatodea</taxon>
        <taxon>Timematodea</taxon>
        <taxon>Timematoidea</taxon>
        <taxon>Timematidae</taxon>
        <taxon>Timema</taxon>
    </lineage>
</organism>
<proteinExistence type="inferred from homology"/>
<dbReference type="GO" id="GO:0005829">
    <property type="term" value="C:cytosol"/>
    <property type="evidence" value="ECO:0007669"/>
    <property type="project" value="UniProtKB-SubCell"/>
</dbReference>
<reference evidence="7" key="1">
    <citation type="submission" date="2020-11" db="EMBL/GenBank/DDBJ databases">
        <authorList>
            <person name="Tran Van P."/>
        </authorList>
    </citation>
    <scope>NUCLEOTIDE SEQUENCE</scope>
</reference>
<comment type="subcellular location">
    <subcellularLocation>
        <location evidence="1">Cell membrane</location>
    </subcellularLocation>
    <subcellularLocation>
        <location evidence="2">Cytoplasm</location>
        <location evidence="2">Cytosol</location>
    </subcellularLocation>
</comment>
<evidence type="ECO:0000256" key="4">
    <source>
        <dbReference type="ARBA" id="ARBA00022490"/>
    </source>
</evidence>
<keyword evidence="4" id="KW-0963">Cytoplasm</keyword>
<gene>
    <name evidence="7" type="ORF">TSIB3V08_LOCUS7865</name>
</gene>
<keyword evidence="5" id="KW-0472">Membrane</keyword>
<dbReference type="AlphaFoldDB" id="A0A7R9B0D0"/>
<dbReference type="GO" id="GO:0005886">
    <property type="term" value="C:plasma membrane"/>
    <property type="evidence" value="ECO:0007669"/>
    <property type="project" value="UniProtKB-SubCell"/>
</dbReference>
<dbReference type="InterPro" id="IPR018619">
    <property type="entry name" value="Hyccin"/>
</dbReference>
<comment type="similarity">
    <text evidence="6">Belongs to the Hyccin family.</text>
</comment>
<accession>A0A7R9B0D0</accession>
<evidence type="ECO:0000256" key="6">
    <source>
        <dbReference type="ARBA" id="ARBA00034482"/>
    </source>
</evidence>
<keyword evidence="3" id="KW-1003">Cell membrane</keyword>
<dbReference type="Pfam" id="PF09790">
    <property type="entry name" value="Hyccin"/>
    <property type="match status" value="1"/>
</dbReference>
<protein>
    <submittedName>
        <fullName evidence="7">Uncharacterized protein</fullName>
    </submittedName>
</protein>
<evidence type="ECO:0000313" key="7">
    <source>
        <dbReference type="EMBL" id="CAD7263795.1"/>
    </source>
</evidence>
<name>A0A7R9B0D0_TIMSH</name>
<evidence type="ECO:0000256" key="1">
    <source>
        <dbReference type="ARBA" id="ARBA00004236"/>
    </source>
</evidence>
<evidence type="ECO:0000256" key="3">
    <source>
        <dbReference type="ARBA" id="ARBA00022475"/>
    </source>
</evidence>
<sequence>MYLDLNMTQSQPCDGPMGISVALSPATTTVTTVSKSMITNASFRTKKLPDWQQLNIVGQTLPSYTWVAYSHKEV</sequence>